<evidence type="ECO:0000259" key="1">
    <source>
        <dbReference type="Pfam" id="PF10106"/>
    </source>
</evidence>
<reference evidence="3 4" key="1">
    <citation type="submission" date="2019-05" db="EMBL/GenBank/DDBJ databases">
        <title>Draft Genome Sequences of Six Type Strains of the Genus Massilia.</title>
        <authorList>
            <person name="Miess H."/>
            <person name="Frediansyhah A."/>
            <person name="Gross H."/>
        </authorList>
    </citation>
    <scope>NUCLEOTIDE SEQUENCE [LARGE SCALE GENOMIC DNA]</scope>
    <source>
        <strain evidence="3 4">DSMZ 26121</strain>
    </source>
</reference>
<evidence type="ECO:0000313" key="3">
    <source>
        <dbReference type="EMBL" id="QCP12922.1"/>
    </source>
</evidence>
<dbReference type="EMBL" id="CP040017">
    <property type="protein sequence ID" value="QCP12922.1"/>
    <property type="molecule type" value="Genomic_DNA"/>
</dbReference>
<accession>A0A4P8HVP2</accession>
<reference evidence="2 5" key="2">
    <citation type="submission" date="2020-08" db="EMBL/GenBank/DDBJ databases">
        <title>Genomic Encyclopedia of Type Strains, Phase III (KMG-III): the genomes of soil and plant-associated and newly described type strains.</title>
        <authorList>
            <person name="Whitman W."/>
        </authorList>
    </citation>
    <scope>NUCLEOTIDE SEQUENCE [LARGE SCALE GENOMIC DNA]</scope>
    <source>
        <strain evidence="2 5">CECT 7753</strain>
    </source>
</reference>
<dbReference type="AlphaFoldDB" id="A0A4P8HVP2"/>
<proteinExistence type="predicted"/>
<sequence length="214" mass="22286">MGFATSKAVVTYAGTSIDTVAQQHLQLTAGQRFTLNAGKGISLFSHHDGLSAIAHQGKLLLQSQHDDTIVNAARNLTLTSSEGKLRAMAKVIELVADDGSFIKIGDGSITLGSKNPLKFLAPEFTFDAPGTMAAELPAFNSAGADQQFLVHFEDGVPGDEPLVRTPVPGANVKIAVEDGSSMEGRSDAAGKSEVVARDTMQMASIVVMSSTGNA</sequence>
<dbReference type="Proteomes" id="UP000584325">
    <property type="component" value="Unassembled WGS sequence"/>
</dbReference>
<evidence type="ECO:0000313" key="4">
    <source>
        <dbReference type="Proteomes" id="UP000298763"/>
    </source>
</evidence>
<dbReference type="Pfam" id="PF10106">
    <property type="entry name" value="DUF2345"/>
    <property type="match status" value="1"/>
</dbReference>
<dbReference type="OrthoDB" id="1907165at2"/>
<dbReference type="RefSeq" id="WP_137315739.1">
    <property type="nucleotide sequence ID" value="NZ_CP040017.1"/>
</dbReference>
<dbReference type="InterPro" id="IPR018769">
    <property type="entry name" value="VgrG2_DUF2345"/>
</dbReference>
<evidence type="ECO:0000313" key="5">
    <source>
        <dbReference type="Proteomes" id="UP000584325"/>
    </source>
</evidence>
<name>A0A4P8HVP2_9BURK</name>
<feature type="domain" description="DUF2345" evidence="1">
    <location>
        <begin position="2"/>
        <end position="129"/>
    </location>
</feature>
<keyword evidence="4" id="KW-1185">Reference proteome</keyword>
<protein>
    <submittedName>
        <fullName evidence="3">DUF2345 domain-containing protein</fullName>
    </submittedName>
    <submittedName>
        <fullName evidence="2">Uncharacterized protein (DUF2345 family)</fullName>
    </submittedName>
</protein>
<dbReference type="EMBL" id="JACHXS010000007">
    <property type="protein sequence ID" value="MBB3222782.1"/>
    <property type="molecule type" value="Genomic_DNA"/>
</dbReference>
<gene>
    <name evidence="3" type="ORF">FCL38_22600</name>
    <name evidence="2" type="ORF">FHS02_003620</name>
</gene>
<organism evidence="2 5">
    <name type="scientific">Pseudoduganella umbonata</name>
    <dbReference type="NCBI Taxonomy" id="864828"/>
    <lineage>
        <taxon>Bacteria</taxon>
        <taxon>Pseudomonadati</taxon>
        <taxon>Pseudomonadota</taxon>
        <taxon>Betaproteobacteria</taxon>
        <taxon>Burkholderiales</taxon>
        <taxon>Oxalobacteraceae</taxon>
        <taxon>Telluria group</taxon>
        <taxon>Pseudoduganella</taxon>
    </lineage>
</organism>
<evidence type="ECO:0000313" key="2">
    <source>
        <dbReference type="EMBL" id="MBB3222782.1"/>
    </source>
</evidence>
<dbReference type="Proteomes" id="UP000298763">
    <property type="component" value="Chromosome"/>
</dbReference>